<dbReference type="Pfam" id="PF06949">
    <property type="entry name" value="DUF1292"/>
    <property type="match status" value="1"/>
</dbReference>
<gene>
    <name evidence="1" type="ORF">ABID14_001153</name>
</gene>
<comment type="caution">
    <text evidence="1">The sequence shown here is derived from an EMBL/GenBank/DDBJ whole genome shotgun (WGS) entry which is preliminary data.</text>
</comment>
<evidence type="ECO:0000313" key="1">
    <source>
        <dbReference type="EMBL" id="MET3617522.1"/>
    </source>
</evidence>
<sequence>MNEKDLNQHEHCGCGCGEHNHDHDHEQTYQTITLTLDDNSELVCIVIGIFECDNNEYIALVPESEEDGDEVLLYKYKEISEEEVELDVIESDEEFEKVTAKFDEIFNDEEE</sequence>
<dbReference type="Proteomes" id="UP001549162">
    <property type="component" value="Unassembled WGS sequence"/>
</dbReference>
<dbReference type="RefSeq" id="WP_354368055.1">
    <property type="nucleotide sequence ID" value="NZ_JBEPMA010000005.1"/>
</dbReference>
<reference evidence="1 2" key="1">
    <citation type="submission" date="2024-06" db="EMBL/GenBank/DDBJ databases">
        <title>Genomic Encyclopedia of Type Strains, Phase IV (KMG-IV): sequencing the most valuable type-strain genomes for metagenomic binning, comparative biology and taxonomic classification.</title>
        <authorList>
            <person name="Goeker M."/>
        </authorList>
    </citation>
    <scope>NUCLEOTIDE SEQUENCE [LARGE SCALE GENOMIC DNA]</scope>
    <source>
        <strain evidence="1 2">DSM 21460</strain>
    </source>
</reference>
<name>A0ABV2J9R4_9FIRM</name>
<proteinExistence type="predicted"/>
<protein>
    <submittedName>
        <fullName evidence="1">Uncharacterized protein YrzB (UPF0473 family)</fullName>
    </submittedName>
</protein>
<evidence type="ECO:0000313" key="2">
    <source>
        <dbReference type="Proteomes" id="UP001549162"/>
    </source>
</evidence>
<accession>A0ABV2J9R4</accession>
<organism evidence="1 2">
    <name type="scientific">Peptoniphilus olsenii</name>
    <dbReference type="NCBI Taxonomy" id="411570"/>
    <lineage>
        <taxon>Bacteria</taxon>
        <taxon>Bacillati</taxon>
        <taxon>Bacillota</taxon>
        <taxon>Tissierellia</taxon>
        <taxon>Tissierellales</taxon>
        <taxon>Peptoniphilaceae</taxon>
        <taxon>Peptoniphilus</taxon>
    </lineage>
</organism>
<keyword evidence="2" id="KW-1185">Reference proteome</keyword>
<dbReference type="EMBL" id="JBEPMA010000005">
    <property type="protein sequence ID" value="MET3617522.1"/>
    <property type="molecule type" value="Genomic_DNA"/>
</dbReference>
<dbReference type="InterPro" id="IPR009711">
    <property type="entry name" value="UPF0473"/>
</dbReference>